<organism evidence="4 5">
    <name type="scientific">Centaurea solstitialis</name>
    <name type="common">yellow star-thistle</name>
    <dbReference type="NCBI Taxonomy" id="347529"/>
    <lineage>
        <taxon>Eukaryota</taxon>
        <taxon>Viridiplantae</taxon>
        <taxon>Streptophyta</taxon>
        <taxon>Embryophyta</taxon>
        <taxon>Tracheophyta</taxon>
        <taxon>Spermatophyta</taxon>
        <taxon>Magnoliopsida</taxon>
        <taxon>eudicotyledons</taxon>
        <taxon>Gunneridae</taxon>
        <taxon>Pentapetalae</taxon>
        <taxon>asterids</taxon>
        <taxon>campanulids</taxon>
        <taxon>Asterales</taxon>
        <taxon>Asteraceae</taxon>
        <taxon>Carduoideae</taxon>
        <taxon>Cardueae</taxon>
        <taxon>Centaureinae</taxon>
        <taxon>Centaurea</taxon>
    </lineage>
</organism>
<feature type="domain" description="Reverse transcriptase Ty1/copia-type" evidence="2">
    <location>
        <begin position="282"/>
        <end position="522"/>
    </location>
</feature>
<dbReference type="PANTHER" id="PTHR43383:SF2">
    <property type="entry name" value="AMIDOHYDROLASE 2 FAMILY PROTEIN"/>
    <property type="match status" value="1"/>
</dbReference>
<dbReference type="InterPro" id="IPR057670">
    <property type="entry name" value="SH3_retrovirus"/>
</dbReference>
<proteinExistence type="predicted"/>
<evidence type="ECO:0000313" key="4">
    <source>
        <dbReference type="EMBL" id="KAJ9555826.1"/>
    </source>
</evidence>
<feature type="domain" description="Retroviral polymerase SH3-like" evidence="3">
    <location>
        <begin position="96"/>
        <end position="154"/>
    </location>
</feature>
<feature type="region of interest" description="Disordered" evidence="1">
    <location>
        <begin position="192"/>
        <end position="233"/>
    </location>
</feature>
<evidence type="ECO:0000259" key="3">
    <source>
        <dbReference type="Pfam" id="PF25597"/>
    </source>
</evidence>
<dbReference type="InterPro" id="IPR013103">
    <property type="entry name" value="RVT_2"/>
</dbReference>
<dbReference type="AlphaFoldDB" id="A0AA38TKR9"/>
<gene>
    <name evidence="4" type="ORF">OSB04_010440</name>
</gene>
<evidence type="ECO:0000259" key="2">
    <source>
        <dbReference type="Pfam" id="PF07727"/>
    </source>
</evidence>
<evidence type="ECO:0000313" key="5">
    <source>
        <dbReference type="Proteomes" id="UP001172457"/>
    </source>
</evidence>
<dbReference type="Proteomes" id="UP001172457">
    <property type="component" value="Chromosome 3"/>
</dbReference>
<dbReference type="EMBL" id="JARYMX010000003">
    <property type="protein sequence ID" value="KAJ9555826.1"/>
    <property type="molecule type" value="Genomic_DNA"/>
</dbReference>
<sequence>MKSRDAKRKAKIYPLYEQQFHKCYFLMGMYYHLSGYKRSCNLVSLSACLGASLGPCDQDGIANLHKWEFRSSYQFDVRDPQKTQHPAYNLLKVWGCACFVQLQPHEHTKLQPRARLCLFLGYGIEHKGYRCWDPTSKRLRISRNVTFWEDVPFYVMPNAESSITPTAPYFTDPSPSFDTPISPLIPTTVSDLPTMTSDPPLHVPTPSHTPEAPAESTDHGPSTSEAVRRSDRVRQVPAHLRDYHCYATLLSNHEPTSYKEAASSSQWQEAMQEELRALAKAQTWDTVPLPPGKRPIGSKWVFKIKTKSDGSIDRYKARLVAKGFNQEYGIDYEETFAPVARVTSVRSLLAIAATKHWPLFQMDVKNAFLNGDLTEEVYMTPPPGVSLPSGHVCRLRKALYGLKQAPRAWFEKFSNTVLSLGFSASNYDSGLFTRTTVSGNILLFLYVDDMIITGDDATGITSLKHSLNSSFEMKDLGKLHYFLGLEVLSDSSGIYLCQAKYTSDLLSKAALSDNKVASTPLEHNLHLAPESGPPLQDPT</sequence>
<dbReference type="InterPro" id="IPR043502">
    <property type="entry name" value="DNA/RNA_pol_sf"/>
</dbReference>
<dbReference type="PANTHER" id="PTHR43383">
    <property type="entry name" value="NODULIN 6"/>
    <property type="match status" value="1"/>
</dbReference>
<evidence type="ECO:0008006" key="6">
    <source>
        <dbReference type="Google" id="ProtNLM"/>
    </source>
</evidence>
<comment type="caution">
    <text evidence="4">The sequence shown here is derived from an EMBL/GenBank/DDBJ whole genome shotgun (WGS) entry which is preliminary data.</text>
</comment>
<dbReference type="Pfam" id="PF25597">
    <property type="entry name" value="SH3_retrovirus"/>
    <property type="match status" value="1"/>
</dbReference>
<name>A0AA38TKR9_9ASTR</name>
<evidence type="ECO:0000256" key="1">
    <source>
        <dbReference type="SAM" id="MobiDB-lite"/>
    </source>
</evidence>
<dbReference type="SUPFAM" id="SSF56672">
    <property type="entry name" value="DNA/RNA polymerases"/>
    <property type="match status" value="1"/>
</dbReference>
<keyword evidence="5" id="KW-1185">Reference proteome</keyword>
<dbReference type="Pfam" id="PF07727">
    <property type="entry name" value="RVT_2"/>
    <property type="match status" value="1"/>
</dbReference>
<reference evidence="4" key="1">
    <citation type="submission" date="2023-03" db="EMBL/GenBank/DDBJ databases">
        <title>Chromosome-scale reference genome and RAD-based genetic map of yellow starthistle (Centaurea solstitialis) reveal putative structural variation and QTLs associated with invader traits.</title>
        <authorList>
            <person name="Reatini B."/>
            <person name="Cang F.A."/>
            <person name="Jiang Q."/>
            <person name="Mckibben M.T.W."/>
            <person name="Barker M.S."/>
            <person name="Rieseberg L.H."/>
            <person name="Dlugosch K.M."/>
        </authorList>
    </citation>
    <scope>NUCLEOTIDE SEQUENCE</scope>
    <source>
        <strain evidence="4">CAN-66</strain>
        <tissue evidence="4">Leaf</tissue>
    </source>
</reference>
<accession>A0AA38TKR9</accession>
<protein>
    <recommendedName>
        <fullName evidence="6">Reverse transcriptase Ty1/copia-type domain-containing protein</fullName>
    </recommendedName>
</protein>